<protein>
    <submittedName>
        <fullName evidence="2">SFRICE_017371</fullName>
    </submittedName>
</protein>
<feature type="compositionally biased region" description="Basic and acidic residues" evidence="1">
    <location>
        <begin position="420"/>
        <end position="429"/>
    </location>
</feature>
<dbReference type="EMBL" id="ODYU01008126">
    <property type="protein sequence ID" value="SOQ51465.1"/>
    <property type="molecule type" value="Genomic_DNA"/>
</dbReference>
<name>A0A2H1WEE8_SPOFR</name>
<accession>A0A2H1WEE8</accession>
<feature type="region of interest" description="Disordered" evidence="1">
    <location>
        <begin position="330"/>
        <end position="401"/>
    </location>
</feature>
<reference evidence="2" key="1">
    <citation type="submission" date="2016-07" db="EMBL/GenBank/DDBJ databases">
        <authorList>
            <person name="Bretaudeau A."/>
        </authorList>
    </citation>
    <scope>NUCLEOTIDE SEQUENCE</scope>
    <source>
        <strain evidence="2">Rice</strain>
        <tissue evidence="2">Whole body</tissue>
    </source>
</reference>
<evidence type="ECO:0000256" key="1">
    <source>
        <dbReference type="SAM" id="MobiDB-lite"/>
    </source>
</evidence>
<feature type="compositionally biased region" description="Polar residues" evidence="1">
    <location>
        <begin position="448"/>
        <end position="460"/>
    </location>
</feature>
<evidence type="ECO:0000313" key="2">
    <source>
        <dbReference type="EMBL" id="SOQ51465.1"/>
    </source>
</evidence>
<gene>
    <name evidence="2" type="ORF">SFRICE_017371</name>
</gene>
<feature type="compositionally biased region" description="Acidic residues" evidence="1">
    <location>
        <begin position="358"/>
        <end position="390"/>
    </location>
</feature>
<feature type="compositionally biased region" description="Acidic residues" evidence="1">
    <location>
        <begin position="333"/>
        <end position="346"/>
    </location>
</feature>
<proteinExistence type="predicted"/>
<sequence>MFAFLVNYHLAATLELCYNLDKKEKELIQMIDNEEQGEDCWEDSWEPSDYGQRQNKLDCSTPSFERHATNYAYFGSDLSEIDPNEESYYDIRDFVSISSLHTTATEDFIPNDLSLLARNQCMDAAGYYTSYGVPSIDEIHSPDYILVADEVAIDGDPRDEVTAEGIGRDEVPAEDVSCDEVPAEGIGRDEVAAESVVSVSDRMRSGDSILSETNDTDFVLVDNEVAADGGPCDDVVASHRASESDRMESPDFIILSTEIVADDVPRDEAAGEDIAPVDASEADKMESPDFIIVSSEVVPDGVTQDEVATVSVAPADVSVSKRMGTEKVKVVSNEDEVSSFEEDSESSDGTLLEAGDSSYEDDESSFEDDNEEDSSFEEEEEYSSYEDSSFEDSGWSFPPRAPPAYTLPIPKWVIKKPAEHPQSVEDIYKNPRPGPSHAPDYFIPAPNRSDSSGSSQSYNFPSEEENQRPVPVVSNEPLRNWIRASIPDISMPADSIWFPMPGHLSNPANFNLPSYRKESVWSRDHLTETLAREELLNHDPKPGEDRVALFFKHFELGTIPPPSKW</sequence>
<organism evidence="2">
    <name type="scientific">Spodoptera frugiperda</name>
    <name type="common">Fall armyworm</name>
    <dbReference type="NCBI Taxonomy" id="7108"/>
    <lineage>
        <taxon>Eukaryota</taxon>
        <taxon>Metazoa</taxon>
        <taxon>Ecdysozoa</taxon>
        <taxon>Arthropoda</taxon>
        <taxon>Hexapoda</taxon>
        <taxon>Insecta</taxon>
        <taxon>Pterygota</taxon>
        <taxon>Neoptera</taxon>
        <taxon>Endopterygota</taxon>
        <taxon>Lepidoptera</taxon>
        <taxon>Glossata</taxon>
        <taxon>Ditrysia</taxon>
        <taxon>Noctuoidea</taxon>
        <taxon>Noctuidae</taxon>
        <taxon>Amphipyrinae</taxon>
        <taxon>Spodoptera</taxon>
    </lineage>
</organism>
<dbReference type="AlphaFoldDB" id="A0A2H1WEE8"/>
<feature type="region of interest" description="Disordered" evidence="1">
    <location>
        <begin position="420"/>
        <end position="472"/>
    </location>
</feature>